<evidence type="ECO:0000256" key="2">
    <source>
        <dbReference type="SAM" id="Phobius"/>
    </source>
</evidence>
<dbReference type="InterPro" id="IPR037185">
    <property type="entry name" value="EmrE-like"/>
</dbReference>
<feature type="transmembrane region" description="Helical" evidence="2">
    <location>
        <begin position="641"/>
        <end position="660"/>
    </location>
</feature>
<dbReference type="GO" id="GO:0043565">
    <property type="term" value="F:sequence-specific DNA binding"/>
    <property type="evidence" value="ECO:0007669"/>
    <property type="project" value="TreeGrafter"/>
</dbReference>
<evidence type="ECO:0000313" key="4">
    <source>
        <dbReference type="EMBL" id="CAE4631626.1"/>
    </source>
</evidence>
<dbReference type="GO" id="GO:0016020">
    <property type="term" value="C:membrane"/>
    <property type="evidence" value="ECO:0007669"/>
    <property type="project" value="InterPro"/>
</dbReference>
<feature type="region of interest" description="Disordered" evidence="1">
    <location>
        <begin position="129"/>
        <end position="183"/>
    </location>
</feature>
<evidence type="ECO:0000256" key="1">
    <source>
        <dbReference type="SAM" id="MobiDB-lite"/>
    </source>
</evidence>
<protein>
    <recommendedName>
        <fullName evidence="3">EamA domain-containing protein</fullName>
    </recommendedName>
</protein>
<name>A0A7S4S1M2_9STRA</name>
<reference evidence="4" key="1">
    <citation type="submission" date="2021-01" db="EMBL/GenBank/DDBJ databases">
        <authorList>
            <person name="Corre E."/>
            <person name="Pelletier E."/>
            <person name="Niang G."/>
            <person name="Scheremetjew M."/>
            <person name="Finn R."/>
            <person name="Kale V."/>
            <person name="Holt S."/>
            <person name="Cochrane G."/>
            <person name="Meng A."/>
            <person name="Brown T."/>
            <person name="Cohen L."/>
        </authorList>
    </citation>
    <scope>NUCLEOTIDE SEQUENCE</scope>
    <source>
        <strain evidence="4">GSO104</strain>
    </source>
</reference>
<feature type="compositionally biased region" description="Low complexity" evidence="1">
    <location>
        <begin position="676"/>
        <end position="690"/>
    </location>
</feature>
<feature type="domain" description="EamA" evidence="3">
    <location>
        <begin position="233"/>
        <end position="312"/>
    </location>
</feature>
<feature type="compositionally biased region" description="Low complexity" evidence="1">
    <location>
        <begin position="129"/>
        <end position="181"/>
    </location>
</feature>
<dbReference type="Pfam" id="PF00892">
    <property type="entry name" value="EamA"/>
    <property type="match status" value="2"/>
</dbReference>
<feature type="transmembrane region" description="Helical" evidence="2">
    <location>
        <begin position="602"/>
        <end position="621"/>
    </location>
</feature>
<dbReference type="GO" id="GO:0010468">
    <property type="term" value="P:regulation of gene expression"/>
    <property type="evidence" value="ECO:0007669"/>
    <property type="project" value="TreeGrafter"/>
</dbReference>
<organism evidence="4">
    <name type="scientific">Ditylum brightwellii</name>
    <dbReference type="NCBI Taxonomy" id="49249"/>
    <lineage>
        <taxon>Eukaryota</taxon>
        <taxon>Sar</taxon>
        <taxon>Stramenopiles</taxon>
        <taxon>Ochrophyta</taxon>
        <taxon>Bacillariophyta</taxon>
        <taxon>Mediophyceae</taxon>
        <taxon>Lithodesmiophycidae</taxon>
        <taxon>Lithodesmiales</taxon>
        <taxon>Lithodesmiaceae</taxon>
        <taxon>Ditylum</taxon>
    </lineage>
</organism>
<feature type="region of interest" description="Disordered" evidence="1">
    <location>
        <begin position="671"/>
        <end position="696"/>
    </location>
</feature>
<dbReference type="PANTHER" id="PTHR14312:SF1">
    <property type="entry name" value="BASIC-LEUCINE ZIPPER TRANSCRIPTION FACTOR A"/>
    <property type="match status" value="1"/>
</dbReference>
<feature type="transmembrane region" description="Helical" evidence="2">
    <location>
        <begin position="39"/>
        <end position="62"/>
    </location>
</feature>
<evidence type="ECO:0000259" key="3">
    <source>
        <dbReference type="Pfam" id="PF00892"/>
    </source>
</evidence>
<dbReference type="EMBL" id="HBNS01035497">
    <property type="protein sequence ID" value="CAE4631626.1"/>
    <property type="molecule type" value="Transcribed_RNA"/>
</dbReference>
<dbReference type="PANTHER" id="PTHR14312">
    <property type="entry name" value="CREB/ATF BZIP TRANSCRIPTION FACTOR"/>
    <property type="match status" value="1"/>
</dbReference>
<dbReference type="InterPro" id="IPR000620">
    <property type="entry name" value="EamA_dom"/>
</dbReference>
<gene>
    <name evidence="4" type="ORF">DBRI00130_LOCUS27724</name>
</gene>
<keyword evidence="2" id="KW-1133">Transmembrane helix</keyword>
<accession>A0A7S4S1M2</accession>
<feature type="transmembrane region" description="Helical" evidence="2">
    <location>
        <begin position="715"/>
        <end position="733"/>
    </location>
</feature>
<feature type="transmembrane region" description="Helical" evidence="2">
    <location>
        <begin position="739"/>
        <end position="762"/>
    </location>
</feature>
<proteinExistence type="predicted"/>
<keyword evidence="2" id="KW-0812">Transmembrane</keyword>
<dbReference type="GO" id="GO:0005634">
    <property type="term" value="C:nucleus"/>
    <property type="evidence" value="ECO:0007669"/>
    <property type="project" value="TreeGrafter"/>
</dbReference>
<sequence length="798" mass="88853">MTVGDPNVAAGIAAALAAPFLEAVGFLEWETHWSKGGGSAFALNLYKCNLAAIGFLIMTIWYENNEYLKEYKGYATADYHRSSESILAGMQLNLDEYEAHAQQQQQYVKPKYMPVDEVFGENGLLQRQQQNQQQYQNQQNNQQFQQQPMQQQQFQQQPMQQQQQYQQQPMQQQQQQMQQQPMRDFLQNDSHHRQMQQQQQPLQQSPFIQSLPPVVDYNVQQPFQQQPPHKHFSKFTSENLPYLLLSSLLGIVVGDSAELEALRLVGARRVLVVDTIKPFAAAILGKLLINEAFHVAAWFGMFLTAFGIYIVLMVSLEKLEQVSLKKKRDILRRKADQLEVTGDEDGVMHDTNENASLGSVDSEQRILLLGMRRRSISRHDLGAEYEDAIATAKEEADELFLLMEDGRGSRSGGTKARERLSSFGSRGSFGSSRSTGSLILGDDDSFDEDAFYANFIDHEEDGHDDTDYFFGSNSSGSSVGSDNVLVSSKNQSTITSSTSQGDVLSMSAPTPNHNAVEGAKAIPLTAVKAIPLTAAAIAAAELDSNSAGNGSNGRNKIRHLTRSMSGTHSEVSLTSIDSECGPPPDWARRYKRETNKTRLKRLRIGYVLALLNVLLDAYGFLLTKKYGKGLSTWEINLVRMGFAAVLMFFISVVMRSCECVKRMTRRQRRSVTIVESGSASGSRGNSSRPSLTSSVTFGTSDGEEWYRMPRMRLRSWLTVSMGVLFVTFLTPALSNYAVFQLSLAFAVTLISVTPLFTLPLAWLMKGEIPTRRGCLGASLAVMGVIVMCIWGVDSDTPR</sequence>
<feature type="transmembrane region" description="Helical" evidence="2">
    <location>
        <begin position="295"/>
        <end position="316"/>
    </location>
</feature>
<dbReference type="SUPFAM" id="SSF103481">
    <property type="entry name" value="Multidrug resistance efflux transporter EmrE"/>
    <property type="match status" value="2"/>
</dbReference>
<keyword evidence="2" id="KW-0472">Membrane</keyword>
<feature type="domain" description="EamA" evidence="3">
    <location>
        <begin position="708"/>
        <end position="787"/>
    </location>
</feature>
<feature type="transmembrane region" description="Helical" evidence="2">
    <location>
        <begin position="774"/>
        <end position="792"/>
    </location>
</feature>
<dbReference type="AlphaFoldDB" id="A0A7S4S1M2"/>